<dbReference type="InterPro" id="IPR029033">
    <property type="entry name" value="His_PPase_superfam"/>
</dbReference>
<comment type="caution">
    <text evidence="2">The sequence shown here is derived from an EMBL/GenBank/DDBJ whole genome shotgun (WGS) entry which is preliminary data.</text>
</comment>
<reference evidence="2 3" key="1">
    <citation type="submission" date="2013-07" db="EMBL/GenBank/DDBJ databases">
        <authorList>
            <person name="Stoco P.H."/>
            <person name="Wagner G."/>
            <person name="Gerber A."/>
            <person name="Zaha A."/>
            <person name="Thompson C."/>
            <person name="Bartholomeu D.C."/>
            <person name="Luckemeyer D.D."/>
            <person name="Bahia D."/>
            <person name="Loreto E."/>
            <person name="Prestes E.B."/>
            <person name="Lima F.M."/>
            <person name="Rodrigues-Luiz G."/>
            <person name="Vallejo G.A."/>
            <person name="Filho J.F."/>
            <person name="Monteiro K.M."/>
            <person name="Tyler K.M."/>
            <person name="de Almeida L.G."/>
            <person name="Ortiz M.F."/>
            <person name="Siervo M.A."/>
            <person name="de Moraes M.H."/>
            <person name="Cunha O.L."/>
            <person name="Mendonca-Neto R."/>
            <person name="Silva R."/>
            <person name="Teixeira S.M."/>
            <person name="Murta S.M."/>
            <person name="Sincero T.C."/>
            <person name="Mendes T.A."/>
            <person name="Urmenyi T.P."/>
            <person name="Silva V.G."/>
            <person name="da Rocha W.D."/>
            <person name="Andersson B."/>
            <person name="Romanha A.J."/>
            <person name="Steindel M."/>
            <person name="de Vasconcelos A.T."/>
            <person name="Grisard E.C."/>
        </authorList>
    </citation>
    <scope>NUCLEOTIDE SEQUENCE [LARGE SCALE GENOMIC DNA]</scope>
    <source>
        <strain evidence="2 3">SC58</strain>
    </source>
</reference>
<keyword evidence="1" id="KW-0732">Signal</keyword>
<proteinExistence type="predicted"/>
<protein>
    <submittedName>
        <fullName evidence="2">Uncharacterized protein</fullName>
    </submittedName>
</protein>
<gene>
    <name evidence="2" type="ORF">TRSC58_02332</name>
</gene>
<dbReference type="SUPFAM" id="SSF53254">
    <property type="entry name" value="Phosphoglycerate mutase-like"/>
    <property type="match status" value="1"/>
</dbReference>
<dbReference type="InterPro" id="IPR050275">
    <property type="entry name" value="PGM_Phosphatase"/>
</dbReference>
<name>A0A061J726_TRYRA</name>
<feature type="chain" id="PRO_5001605244" evidence="1">
    <location>
        <begin position="24"/>
        <end position="338"/>
    </location>
</feature>
<keyword evidence="3" id="KW-1185">Reference proteome</keyword>
<dbReference type="Gene3D" id="3.40.50.1240">
    <property type="entry name" value="Phosphoglycerate mutase-like"/>
    <property type="match status" value="1"/>
</dbReference>
<evidence type="ECO:0000313" key="3">
    <source>
        <dbReference type="Proteomes" id="UP000031737"/>
    </source>
</evidence>
<dbReference type="GO" id="GO:0005829">
    <property type="term" value="C:cytosol"/>
    <property type="evidence" value="ECO:0007669"/>
    <property type="project" value="TreeGrafter"/>
</dbReference>
<evidence type="ECO:0000256" key="1">
    <source>
        <dbReference type="SAM" id="SignalP"/>
    </source>
</evidence>
<dbReference type="GO" id="GO:0016791">
    <property type="term" value="F:phosphatase activity"/>
    <property type="evidence" value="ECO:0007669"/>
    <property type="project" value="TreeGrafter"/>
</dbReference>
<feature type="signal peptide" evidence="1">
    <location>
        <begin position="1"/>
        <end position="23"/>
    </location>
</feature>
<evidence type="ECO:0000313" key="2">
    <source>
        <dbReference type="EMBL" id="ESL09941.1"/>
    </source>
</evidence>
<organism evidence="2 3">
    <name type="scientific">Trypanosoma rangeli SC58</name>
    <dbReference type="NCBI Taxonomy" id="429131"/>
    <lineage>
        <taxon>Eukaryota</taxon>
        <taxon>Discoba</taxon>
        <taxon>Euglenozoa</taxon>
        <taxon>Kinetoplastea</taxon>
        <taxon>Metakinetoplastina</taxon>
        <taxon>Trypanosomatida</taxon>
        <taxon>Trypanosomatidae</taxon>
        <taxon>Trypanosoma</taxon>
        <taxon>Herpetosoma</taxon>
    </lineage>
</organism>
<dbReference type="SMART" id="SM00855">
    <property type="entry name" value="PGAM"/>
    <property type="match status" value="1"/>
</dbReference>
<dbReference type="AlphaFoldDB" id="A0A061J726"/>
<accession>A0A061J726</accession>
<dbReference type="InterPro" id="IPR013078">
    <property type="entry name" value="His_Pase_superF_clade-1"/>
</dbReference>
<sequence length="338" mass="37137">MFLLMVVALLIAVAIAVAPAAQAFRMKLASYASGVRFMLVSDDVPKSFAGSNYMRMNGPVTEGSVRIIRVVFIRHGQSVWNSLFNSFGATWPIRVVKAIVVEAIYLFMNPFDSVIIDSPLSSKGSLEAEELARFMRTANGKISFDANTSLVVCSNLRRAMETALVAMKPRISSTREKILVDSSLQEGSRNIDAQTLSTERGKLVPFKMAKMASLDEIGTYFDAHLNAGNKTPAVNVYGRMDEFVHHLFDGSQADSYVPATSSALGNAGLKEIIVVGHSDFFCCFFRRFLPPSSRHISKTKKLRNCGVVAFELLRNDSTNEVSIDESTISVLHKGFLTV</sequence>
<dbReference type="OrthoDB" id="496981at2759"/>
<dbReference type="PANTHER" id="PTHR48100">
    <property type="entry name" value="BROAD-SPECIFICITY PHOSPHATASE YOR283W-RELATED"/>
    <property type="match status" value="1"/>
</dbReference>
<dbReference type="CDD" id="cd07067">
    <property type="entry name" value="HP_PGM_like"/>
    <property type="match status" value="1"/>
</dbReference>
<dbReference type="Proteomes" id="UP000031737">
    <property type="component" value="Unassembled WGS sequence"/>
</dbReference>
<dbReference type="EMBL" id="AUPL01002332">
    <property type="protein sequence ID" value="ESL09941.1"/>
    <property type="molecule type" value="Genomic_DNA"/>
</dbReference>
<dbReference type="VEuPathDB" id="TriTrypDB:TRSC58_02332"/>
<dbReference type="PANTHER" id="PTHR48100:SF33">
    <property type="entry name" value="PEPTIDASE S54 RHOMBOID DOMAIN-CONTAINING PROTEIN"/>
    <property type="match status" value="1"/>
</dbReference>